<evidence type="ECO:0000313" key="5">
    <source>
        <dbReference type="EMBL" id="MFG6458952.1"/>
    </source>
</evidence>
<evidence type="ECO:0000256" key="3">
    <source>
        <dbReference type="SAM" id="SignalP"/>
    </source>
</evidence>
<sequence>MPRVSRALSLLPLAFASAVFAADAKRIAVTIDDVPAASATAISTGETARLNEQLLAALKRHGVKAVGFVNEDRLLVPGHVDDGIAVLTAWLKAGMELGNHNFGHVGLWQSSREDVEAAVLKGEVLTRWLTREHQAPLRYYRHPYTQTGRTEADRAAFETFLAAHGYTVAPMTIEHDDYFFACVYDHLGAPHEAARRQTVADEYDAHLRTSVRVFETMSQELLGRQVPQILLIHANRLNADTLDRTLTTLAELGYTFVPLDEALRDEAYRLPARASGRFGPSWLARWARAQGVKLSVYGQPDPEGRTAPWHAQLCSR</sequence>
<organism evidence="5 6">
    <name type="scientific">Pelomonas nitida</name>
    <dbReference type="NCBI Taxonomy" id="3299027"/>
    <lineage>
        <taxon>Bacteria</taxon>
        <taxon>Pseudomonadati</taxon>
        <taxon>Pseudomonadota</taxon>
        <taxon>Betaproteobacteria</taxon>
        <taxon>Burkholderiales</taxon>
        <taxon>Sphaerotilaceae</taxon>
        <taxon>Roseateles</taxon>
    </lineage>
</organism>
<evidence type="ECO:0000259" key="4">
    <source>
        <dbReference type="Pfam" id="PF01522"/>
    </source>
</evidence>
<dbReference type="InterPro" id="IPR050248">
    <property type="entry name" value="Polysacc_deacetylase_ArnD"/>
</dbReference>
<dbReference type="EMBL" id="JBIGIA010000017">
    <property type="protein sequence ID" value="MFG6458952.1"/>
    <property type="molecule type" value="Genomic_DNA"/>
</dbReference>
<dbReference type="Gene3D" id="3.20.20.370">
    <property type="entry name" value="Glycoside hydrolase/deacetylase"/>
    <property type="match status" value="1"/>
</dbReference>
<name>A0ABW7GAL9_9BURK</name>
<protein>
    <submittedName>
        <fullName evidence="5">Polysaccharide deacetylase family protein</fullName>
    </submittedName>
</protein>
<reference evidence="5 6" key="1">
    <citation type="submission" date="2024-09" db="EMBL/GenBank/DDBJ databases">
        <title>Novel species of the genus Pelomonas and Roseateles isolated from streams.</title>
        <authorList>
            <person name="Lu H."/>
        </authorList>
    </citation>
    <scope>NUCLEOTIDE SEQUENCE [LARGE SCALE GENOMIC DNA]</scope>
    <source>
        <strain evidence="5 6">BYS96W</strain>
    </source>
</reference>
<dbReference type="Pfam" id="PF01522">
    <property type="entry name" value="Polysacc_deac_1"/>
    <property type="match status" value="1"/>
</dbReference>
<keyword evidence="2" id="KW-0378">Hydrolase</keyword>
<feature type="chain" id="PRO_5047503405" evidence="3">
    <location>
        <begin position="22"/>
        <end position="316"/>
    </location>
</feature>
<feature type="signal peptide" evidence="3">
    <location>
        <begin position="1"/>
        <end position="21"/>
    </location>
</feature>
<gene>
    <name evidence="5" type="ORF">ACG00X_19115</name>
</gene>
<evidence type="ECO:0000256" key="2">
    <source>
        <dbReference type="ARBA" id="ARBA00022801"/>
    </source>
</evidence>
<dbReference type="SUPFAM" id="SSF88713">
    <property type="entry name" value="Glycoside hydrolase/deacetylase"/>
    <property type="match status" value="1"/>
</dbReference>
<dbReference type="PANTHER" id="PTHR10587:SF133">
    <property type="entry name" value="CHITIN DEACETYLASE 1-RELATED"/>
    <property type="match status" value="1"/>
</dbReference>
<evidence type="ECO:0000256" key="1">
    <source>
        <dbReference type="ARBA" id="ARBA00022723"/>
    </source>
</evidence>
<comment type="caution">
    <text evidence="5">The sequence shown here is derived from an EMBL/GenBank/DDBJ whole genome shotgun (WGS) entry which is preliminary data.</text>
</comment>
<proteinExistence type="predicted"/>
<dbReference type="PANTHER" id="PTHR10587">
    <property type="entry name" value="GLYCOSYL TRANSFERASE-RELATED"/>
    <property type="match status" value="1"/>
</dbReference>
<dbReference type="RefSeq" id="WP_394490446.1">
    <property type="nucleotide sequence ID" value="NZ_JBIGIA010000017.1"/>
</dbReference>
<evidence type="ECO:0000313" key="6">
    <source>
        <dbReference type="Proteomes" id="UP001606305"/>
    </source>
</evidence>
<dbReference type="InterPro" id="IPR011330">
    <property type="entry name" value="Glyco_hydro/deAcase_b/a-brl"/>
</dbReference>
<keyword evidence="1" id="KW-0479">Metal-binding</keyword>
<accession>A0ABW7GAL9</accession>
<dbReference type="InterPro" id="IPR002509">
    <property type="entry name" value="NODB_dom"/>
</dbReference>
<keyword evidence="6" id="KW-1185">Reference proteome</keyword>
<dbReference type="Proteomes" id="UP001606305">
    <property type="component" value="Unassembled WGS sequence"/>
</dbReference>
<keyword evidence="3" id="KW-0732">Signal</keyword>
<feature type="domain" description="NodB homology" evidence="4">
    <location>
        <begin position="23"/>
        <end position="149"/>
    </location>
</feature>